<evidence type="ECO:0000256" key="2">
    <source>
        <dbReference type="PROSITE-ProRule" id="PRU00252"/>
    </source>
</evidence>
<dbReference type="SUPFAM" id="SSF50249">
    <property type="entry name" value="Nucleic acid-binding proteins"/>
    <property type="match status" value="1"/>
</dbReference>
<keyword evidence="5" id="KW-1185">Reference proteome</keyword>
<dbReference type="EMBL" id="WLVL01000021">
    <property type="protein sequence ID" value="MTB71513.1"/>
    <property type="molecule type" value="Genomic_DNA"/>
</dbReference>
<accession>A0A6I3IFU7</accession>
<organism evidence="4 5">
    <name type="scientific">Arsenicicoccus cauae</name>
    <dbReference type="NCBI Taxonomy" id="2663847"/>
    <lineage>
        <taxon>Bacteria</taxon>
        <taxon>Bacillati</taxon>
        <taxon>Actinomycetota</taxon>
        <taxon>Actinomycetes</taxon>
        <taxon>Micrococcales</taxon>
        <taxon>Intrasporangiaceae</taxon>
        <taxon>Arsenicicoccus</taxon>
    </lineage>
</organism>
<dbReference type="InterPro" id="IPR012340">
    <property type="entry name" value="NA-bd_OB-fold"/>
</dbReference>
<dbReference type="GO" id="GO:0003697">
    <property type="term" value="F:single-stranded DNA binding"/>
    <property type="evidence" value="ECO:0007669"/>
    <property type="project" value="InterPro"/>
</dbReference>
<keyword evidence="1 2" id="KW-0238">DNA-binding</keyword>
<evidence type="ECO:0000313" key="5">
    <source>
        <dbReference type="Proteomes" id="UP000431092"/>
    </source>
</evidence>
<sequence length="150" mass="16149">MGRLDVEAAEGEGGHDTGGHDRGGGDEVCNEVRLRGRVSAEPELRALPSGVLLVSLRVVVPRPPDPRAAEEGRRAATVDTIDVACWPGDAQEQAVDLAAGDHVEVRGALRRRFYQTPGGAQSRYEVQVETIALLHRDRGVVTDHERAGRT</sequence>
<dbReference type="Pfam" id="PF00436">
    <property type="entry name" value="SSB"/>
    <property type="match status" value="1"/>
</dbReference>
<dbReference type="PROSITE" id="PS50935">
    <property type="entry name" value="SSB"/>
    <property type="match status" value="1"/>
</dbReference>
<protein>
    <submittedName>
        <fullName evidence="4">Single-stranded DNA-binding protein</fullName>
    </submittedName>
</protein>
<dbReference type="Proteomes" id="UP000431092">
    <property type="component" value="Unassembled WGS sequence"/>
</dbReference>
<comment type="caution">
    <text evidence="4">The sequence shown here is derived from an EMBL/GenBank/DDBJ whole genome shotgun (WGS) entry which is preliminary data.</text>
</comment>
<evidence type="ECO:0000256" key="1">
    <source>
        <dbReference type="ARBA" id="ARBA00023125"/>
    </source>
</evidence>
<dbReference type="AlphaFoldDB" id="A0A6I3IFU7"/>
<evidence type="ECO:0000256" key="3">
    <source>
        <dbReference type="SAM" id="MobiDB-lite"/>
    </source>
</evidence>
<feature type="region of interest" description="Disordered" evidence="3">
    <location>
        <begin position="1"/>
        <end position="27"/>
    </location>
</feature>
<proteinExistence type="predicted"/>
<dbReference type="Gene3D" id="2.40.50.140">
    <property type="entry name" value="Nucleic acid-binding proteins"/>
    <property type="match status" value="1"/>
</dbReference>
<name>A0A6I3IFU7_9MICO</name>
<evidence type="ECO:0000313" key="4">
    <source>
        <dbReference type="EMBL" id="MTB71513.1"/>
    </source>
</evidence>
<reference evidence="4 5" key="1">
    <citation type="submission" date="2019-11" db="EMBL/GenBank/DDBJ databases">
        <title>Whole genome sequencing identifies a novel species of the genus Arsenicicoccus isolated from human blood.</title>
        <authorList>
            <person name="Jeong J.H."/>
            <person name="Kweon O.J."/>
            <person name="Kim H.R."/>
            <person name="Kim T.-H."/>
            <person name="Ha S.-M."/>
            <person name="Lee M.-K."/>
        </authorList>
    </citation>
    <scope>NUCLEOTIDE SEQUENCE [LARGE SCALE GENOMIC DNA]</scope>
    <source>
        <strain evidence="4 5">MKL-02</strain>
    </source>
</reference>
<gene>
    <name evidence="4" type="ORF">GGG17_05920</name>
</gene>
<dbReference type="InterPro" id="IPR000424">
    <property type="entry name" value="Primosome_PriB/ssb"/>
</dbReference>